<sequence length="352" mass="40407">MASKRRNMFYENKKQETTEIDTCNLPPFCDSTMESVKAYPPITCRDYDIRTTEAVYLLFYSQRSPLWHLVFRFGKRPPLAESYLLDFPRSNAYWLSESTCWSARFGSLWEAGDLARCLPVKLDLPSERSGGGSTGWLNSSTWLQFPRSKLAASQQMSVAPAQKLAQSATAWIASSPFSTPIYLPSFRHLHISYTYIRGYERHTITKGWQIAVQLLYSDHPQSLRQKVASKRRNMFQKNKMLETTQNVGSNRFRRIAVVTLVGRRQTISSSDMNCDPNGNAAVKPVRTNELRPRDDRTHEFVRPNRFHSGADVGYCRQYCSVMSDDLASSAEYSDYPKQVRNKELRARDDGSQ</sequence>
<reference evidence="1 2" key="1">
    <citation type="submission" date="2024-07" db="EMBL/GenBank/DDBJ databases">
        <title>Chromosome-level genome assembly of the water stick insect Ranatra chinensis (Heteroptera: Nepidae).</title>
        <authorList>
            <person name="Liu X."/>
        </authorList>
    </citation>
    <scope>NUCLEOTIDE SEQUENCE [LARGE SCALE GENOMIC DNA]</scope>
    <source>
        <strain evidence="1">Cailab_2021Rc</strain>
        <tissue evidence="1">Muscle</tissue>
    </source>
</reference>
<accession>A0ABD0Y7R9</accession>
<dbReference type="AlphaFoldDB" id="A0ABD0Y7R9"/>
<protein>
    <submittedName>
        <fullName evidence="1">Uncharacterized protein</fullName>
    </submittedName>
</protein>
<proteinExistence type="predicted"/>
<organism evidence="1 2">
    <name type="scientific">Ranatra chinensis</name>
    <dbReference type="NCBI Taxonomy" id="642074"/>
    <lineage>
        <taxon>Eukaryota</taxon>
        <taxon>Metazoa</taxon>
        <taxon>Ecdysozoa</taxon>
        <taxon>Arthropoda</taxon>
        <taxon>Hexapoda</taxon>
        <taxon>Insecta</taxon>
        <taxon>Pterygota</taxon>
        <taxon>Neoptera</taxon>
        <taxon>Paraneoptera</taxon>
        <taxon>Hemiptera</taxon>
        <taxon>Heteroptera</taxon>
        <taxon>Panheteroptera</taxon>
        <taxon>Nepomorpha</taxon>
        <taxon>Nepidae</taxon>
        <taxon>Ranatrinae</taxon>
        <taxon>Ranatra</taxon>
    </lineage>
</organism>
<evidence type="ECO:0000313" key="2">
    <source>
        <dbReference type="Proteomes" id="UP001558652"/>
    </source>
</evidence>
<gene>
    <name evidence="1" type="ORF">AAG570_002505</name>
</gene>
<dbReference type="EMBL" id="JBFDAA010000012">
    <property type="protein sequence ID" value="KAL1123425.1"/>
    <property type="molecule type" value="Genomic_DNA"/>
</dbReference>
<comment type="caution">
    <text evidence="1">The sequence shown here is derived from an EMBL/GenBank/DDBJ whole genome shotgun (WGS) entry which is preliminary data.</text>
</comment>
<name>A0ABD0Y7R9_9HEMI</name>
<evidence type="ECO:0000313" key="1">
    <source>
        <dbReference type="EMBL" id="KAL1123425.1"/>
    </source>
</evidence>
<keyword evidence="2" id="KW-1185">Reference proteome</keyword>
<dbReference type="Proteomes" id="UP001558652">
    <property type="component" value="Unassembled WGS sequence"/>
</dbReference>